<dbReference type="NCBIfam" id="TIGR02118">
    <property type="entry name" value="EthD family reductase"/>
    <property type="match status" value="1"/>
</dbReference>
<name>A0ABN2UXF7_9MICC</name>
<dbReference type="Proteomes" id="UP001501461">
    <property type="component" value="Unassembled WGS sequence"/>
</dbReference>
<keyword evidence="3" id="KW-1185">Reference proteome</keyword>
<sequence>MHKLVVLYSEPEDPDAFIEYYTTKHLPLAAKIPGMLSWRYSIEISDSPENKAPYFAIFEAEFETKESFMSAMSSPEGQAVTEDVPNYATGGATVIDYSISGGEQS</sequence>
<reference evidence="2 3" key="1">
    <citation type="journal article" date="2019" name="Int. J. Syst. Evol. Microbiol.">
        <title>The Global Catalogue of Microorganisms (GCM) 10K type strain sequencing project: providing services to taxonomists for standard genome sequencing and annotation.</title>
        <authorList>
            <consortium name="The Broad Institute Genomics Platform"/>
            <consortium name="The Broad Institute Genome Sequencing Center for Infectious Disease"/>
            <person name="Wu L."/>
            <person name="Ma J."/>
        </authorList>
    </citation>
    <scope>NUCLEOTIDE SEQUENCE [LARGE SCALE GENOMIC DNA]</scope>
    <source>
        <strain evidence="2 3">JCM 13595</strain>
    </source>
</reference>
<evidence type="ECO:0000313" key="2">
    <source>
        <dbReference type="EMBL" id="GAA2045644.1"/>
    </source>
</evidence>
<proteinExistence type="predicted"/>
<gene>
    <name evidence="2" type="ORF">GCM10009720_28140</name>
</gene>
<dbReference type="InterPro" id="IPR011008">
    <property type="entry name" value="Dimeric_a/b-barrel"/>
</dbReference>
<dbReference type="PANTHER" id="PTHR40260:SF2">
    <property type="entry name" value="BLR8190 PROTEIN"/>
    <property type="match status" value="1"/>
</dbReference>
<feature type="domain" description="EthD" evidence="1">
    <location>
        <begin position="10"/>
        <end position="89"/>
    </location>
</feature>
<protein>
    <submittedName>
        <fullName evidence="2">EthD family reductase</fullName>
    </submittedName>
</protein>
<evidence type="ECO:0000259" key="1">
    <source>
        <dbReference type="Pfam" id="PF07110"/>
    </source>
</evidence>
<dbReference type="RefSeq" id="WP_343959883.1">
    <property type="nucleotide sequence ID" value="NZ_BAAAMN010000064.1"/>
</dbReference>
<dbReference type="Gene3D" id="3.30.70.100">
    <property type="match status" value="1"/>
</dbReference>
<dbReference type="Pfam" id="PF07110">
    <property type="entry name" value="EthD"/>
    <property type="match status" value="1"/>
</dbReference>
<comment type="caution">
    <text evidence="2">The sequence shown here is derived from an EMBL/GenBank/DDBJ whole genome shotgun (WGS) entry which is preliminary data.</text>
</comment>
<dbReference type="SUPFAM" id="SSF54909">
    <property type="entry name" value="Dimeric alpha+beta barrel"/>
    <property type="match status" value="1"/>
</dbReference>
<organism evidence="2 3">
    <name type="scientific">Yaniella flava</name>
    <dbReference type="NCBI Taxonomy" id="287930"/>
    <lineage>
        <taxon>Bacteria</taxon>
        <taxon>Bacillati</taxon>
        <taxon>Actinomycetota</taxon>
        <taxon>Actinomycetes</taxon>
        <taxon>Micrococcales</taxon>
        <taxon>Micrococcaceae</taxon>
        <taxon>Yaniella</taxon>
    </lineage>
</organism>
<dbReference type="PANTHER" id="PTHR40260">
    <property type="entry name" value="BLR8190 PROTEIN"/>
    <property type="match status" value="1"/>
</dbReference>
<dbReference type="EMBL" id="BAAAMN010000064">
    <property type="protein sequence ID" value="GAA2045644.1"/>
    <property type="molecule type" value="Genomic_DNA"/>
</dbReference>
<accession>A0ABN2UXF7</accession>
<dbReference type="InterPro" id="IPR009799">
    <property type="entry name" value="EthD_dom"/>
</dbReference>
<evidence type="ECO:0000313" key="3">
    <source>
        <dbReference type="Proteomes" id="UP001501461"/>
    </source>
</evidence>